<keyword evidence="1" id="KW-0812">Transmembrane</keyword>
<reference evidence="2 3" key="1">
    <citation type="submission" date="2024-01" db="EMBL/GenBank/DDBJ databases">
        <authorList>
            <person name="Waweru B."/>
        </authorList>
    </citation>
    <scope>NUCLEOTIDE SEQUENCE [LARGE SCALE GENOMIC DNA]</scope>
</reference>
<comment type="caution">
    <text evidence="2">The sequence shown here is derived from an EMBL/GenBank/DDBJ whole genome shotgun (WGS) entry which is preliminary data.</text>
</comment>
<dbReference type="EMBL" id="CAWUPB010000464">
    <property type="protein sequence ID" value="CAK7324664.1"/>
    <property type="molecule type" value="Genomic_DNA"/>
</dbReference>
<protein>
    <submittedName>
        <fullName evidence="2">Uncharacterized protein</fullName>
    </submittedName>
</protein>
<sequence>MGEVGIITIFLELAVSSIVLYHIPMLPITYMILLAIMVNTFIHSKEIIYKNDTTIIAKYKSSGGMIIKCRRYTNVEGYIRKDCKNGGRGVGIKGGRMTKNILSTNG</sequence>
<proteinExistence type="predicted"/>
<keyword evidence="1" id="KW-0472">Membrane</keyword>
<evidence type="ECO:0000313" key="2">
    <source>
        <dbReference type="EMBL" id="CAK7324664.1"/>
    </source>
</evidence>
<gene>
    <name evidence="2" type="ORF">DCAF_LOCUS2322</name>
</gene>
<keyword evidence="1" id="KW-1133">Transmembrane helix</keyword>
<dbReference type="AlphaFoldDB" id="A0AAV1QUD0"/>
<dbReference type="Proteomes" id="UP001314170">
    <property type="component" value="Unassembled WGS sequence"/>
</dbReference>
<keyword evidence="3" id="KW-1185">Reference proteome</keyword>
<accession>A0AAV1QUD0</accession>
<organism evidence="2 3">
    <name type="scientific">Dovyalis caffra</name>
    <dbReference type="NCBI Taxonomy" id="77055"/>
    <lineage>
        <taxon>Eukaryota</taxon>
        <taxon>Viridiplantae</taxon>
        <taxon>Streptophyta</taxon>
        <taxon>Embryophyta</taxon>
        <taxon>Tracheophyta</taxon>
        <taxon>Spermatophyta</taxon>
        <taxon>Magnoliopsida</taxon>
        <taxon>eudicotyledons</taxon>
        <taxon>Gunneridae</taxon>
        <taxon>Pentapetalae</taxon>
        <taxon>rosids</taxon>
        <taxon>fabids</taxon>
        <taxon>Malpighiales</taxon>
        <taxon>Salicaceae</taxon>
        <taxon>Flacourtieae</taxon>
        <taxon>Dovyalis</taxon>
    </lineage>
</organism>
<evidence type="ECO:0000256" key="1">
    <source>
        <dbReference type="SAM" id="Phobius"/>
    </source>
</evidence>
<evidence type="ECO:0000313" key="3">
    <source>
        <dbReference type="Proteomes" id="UP001314170"/>
    </source>
</evidence>
<feature type="transmembrane region" description="Helical" evidence="1">
    <location>
        <begin position="20"/>
        <end position="42"/>
    </location>
</feature>
<name>A0AAV1QUD0_9ROSI</name>